<feature type="binding site" evidence="12">
    <location>
        <position position="21"/>
    </location>
    <ligand>
        <name>GTP</name>
        <dbReference type="ChEBI" id="CHEBI:37565"/>
    </ligand>
</feature>
<evidence type="ECO:0000256" key="3">
    <source>
        <dbReference type="ARBA" id="ARBA00022691"/>
    </source>
</evidence>
<dbReference type="InterPro" id="IPR010505">
    <property type="entry name" value="MoaA_twitch"/>
</dbReference>
<sequence length="335" mass="37438">MRSLIQTPLVDTFGRVHTSLRVSVTDRCNIRCFYCMPLENIRFKPRDELLTFEEIARVVRVASLRGVRKLRLTGGEPLVRSNLPDLIRQLREISGIEEVALTTNGMLLADQAAALKQAGLSRVNISLDSLNEATFEKITRRTGVDRVLAGIAAAQEAGFEEIRLNTVAIRNLTEEEIVPLANFARENDLHLRFIEFMPLDADKAWHTDQVLSGQEMREIISREVAPLVETNRPDKSQPATDYAYADGKQRIGFISSVTQPFCGACNRLRMTAEGQFRNCLFGTTEWDARQILRNGGSDDDLAKLLGDCVTAKKASHGMDSPEFVPPERAMYQIGG</sequence>
<dbReference type="SFLD" id="SFLDG01067">
    <property type="entry name" value="SPASM/twitch_domain_containing"/>
    <property type="match status" value="1"/>
</dbReference>
<keyword evidence="6 12" id="KW-0408">Iron</keyword>
<feature type="binding site" evidence="12">
    <location>
        <position position="197"/>
    </location>
    <ligand>
        <name>S-adenosyl-L-methionine</name>
        <dbReference type="ChEBI" id="CHEBI:59789"/>
    </ligand>
</feature>
<dbReference type="PANTHER" id="PTHR22960">
    <property type="entry name" value="MOLYBDOPTERIN COFACTOR SYNTHESIS PROTEIN A"/>
    <property type="match status" value="1"/>
</dbReference>
<dbReference type="PANTHER" id="PTHR22960:SF0">
    <property type="entry name" value="MOLYBDENUM COFACTOR BIOSYNTHESIS PROTEIN 1"/>
    <property type="match status" value="1"/>
</dbReference>
<dbReference type="InterPro" id="IPR007197">
    <property type="entry name" value="rSAM"/>
</dbReference>
<dbReference type="NCBIfam" id="TIGR02666">
    <property type="entry name" value="moaA"/>
    <property type="match status" value="1"/>
</dbReference>
<feature type="binding site" evidence="12">
    <location>
        <position position="126"/>
    </location>
    <ligand>
        <name>S-adenosyl-L-methionine</name>
        <dbReference type="ChEBI" id="CHEBI:59789"/>
    </ligand>
</feature>
<feature type="binding site" evidence="12">
    <location>
        <position position="71"/>
    </location>
    <ligand>
        <name>GTP</name>
        <dbReference type="ChEBI" id="CHEBI:37565"/>
    </ligand>
</feature>
<evidence type="ECO:0000256" key="5">
    <source>
        <dbReference type="ARBA" id="ARBA00022741"/>
    </source>
</evidence>
<dbReference type="GO" id="GO:0006777">
    <property type="term" value="P:Mo-molybdopterin cofactor biosynthetic process"/>
    <property type="evidence" value="ECO:0007669"/>
    <property type="project" value="UniProtKB-UniRule"/>
</dbReference>
<dbReference type="HAMAP" id="MF_01225_B">
    <property type="entry name" value="MoaA_B"/>
    <property type="match status" value="1"/>
</dbReference>
<proteinExistence type="inferred from homology"/>
<dbReference type="PROSITE" id="PS51918">
    <property type="entry name" value="RADICAL_SAM"/>
    <property type="match status" value="1"/>
</dbReference>
<dbReference type="InterPro" id="IPR050105">
    <property type="entry name" value="MoCo_biosynth_MoaA/MoaC"/>
</dbReference>
<dbReference type="InterPro" id="IPR013483">
    <property type="entry name" value="MoaA"/>
</dbReference>
<feature type="binding site" evidence="12">
    <location>
        <position position="262"/>
    </location>
    <ligand>
        <name>[4Fe-4S] cluster</name>
        <dbReference type="ChEBI" id="CHEBI:49883"/>
        <label>2</label>
        <note>4Fe-4S-substrate</note>
    </ligand>
</feature>
<comment type="subunit">
    <text evidence="12">Monomer and homodimer.</text>
</comment>
<feature type="binding site" evidence="12">
    <location>
        <position position="75"/>
    </location>
    <ligand>
        <name>S-adenosyl-L-methionine</name>
        <dbReference type="ChEBI" id="CHEBI:59789"/>
    </ligand>
</feature>
<dbReference type="InterPro" id="IPR058240">
    <property type="entry name" value="rSAM_sf"/>
</dbReference>
<dbReference type="Gene3D" id="3.20.20.70">
    <property type="entry name" value="Aldolase class I"/>
    <property type="match status" value="1"/>
</dbReference>
<accession>A0A2S8G101</accession>
<evidence type="ECO:0000256" key="8">
    <source>
        <dbReference type="ARBA" id="ARBA00023134"/>
    </source>
</evidence>
<evidence type="ECO:0000256" key="2">
    <source>
        <dbReference type="ARBA" id="ARBA00022485"/>
    </source>
</evidence>
<comment type="caution">
    <text evidence="14">The sequence shown here is derived from an EMBL/GenBank/DDBJ whole genome shotgun (WGS) entry which is preliminary data.</text>
</comment>
<keyword evidence="2 12" id="KW-0004">4Fe-4S</keyword>
<evidence type="ECO:0000313" key="15">
    <source>
        <dbReference type="Proteomes" id="UP000239388"/>
    </source>
</evidence>
<comment type="similarity">
    <text evidence="12">Belongs to the radical SAM superfamily. MoaA family.</text>
</comment>
<protein>
    <recommendedName>
        <fullName evidence="1 12">GTP 3',8-cyclase</fullName>
        <ecNumber evidence="1 12">4.1.99.22</ecNumber>
    </recommendedName>
    <alternativeName>
        <fullName evidence="12">Molybdenum cofactor biosynthesis protein A</fullName>
    </alternativeName>
</protein>
<dbReference type="GO" id="GO:1904047">
    <property type="term" value="F:S-adenosyl-L-methionine binding"/>
    <property type="evidence" value="ECO:0007669"/>
    <property type="project" value="UniProtKB-UniRule"/>
</dbReference>
<dbReference type="AlphaFoldDB" id="A0A2S8G101"/>
<evidence type="ECO:0000256" key="9">
    <source>
        <dbReference type="ARBA" id="ARBA00023150"/>
    </source>
</evidence>
<keyword evidence="10 12" id="KW-0456">Lyase</keyword>
<keyword evidence="4 12" id="KW-0479">Metal-binding</keyword>
<evidence type="ECO:0000256" key="11">
    <source>
        <dbReference type="ARBA" id="ARBA00048697"/>
    </source>
</evidence>
<feature type="binding site" evidence="12">
    <location>
        <position position="102"/>
    </location>
    <ligand>
        <name>GTP</name>
        <dbReference type="ChEBI" id="CHEBI:37565"/>
    </ligand>
</feature>
<dbReference type="EC" id="4.1.99.22" evidence="1 12"/>
<dbReference type="SFLD" id="SFLDS00029">
    <property type="entry name" value="Radical_SAM"/>
    <property type="match status" value="1"/>
</dbReference>
<evidence type="ECO:0000256" key="12">
    <source>
        <dbReference type="HAMAP-Rule" id="MF_01225"/>
    </source>
</evidence>
<dbReference type="GO" id="GO:0051539">
    <property type="term" value="F:4 iron, 4 sulfur cluster binding"/>
    <property type="evidence" value="ECO:0007669"/>
    <property type="project" value="UniProtKB-UniRule"/>
</dbReference>
<dbReference type="OrthoDB" id="9763993at2"/>
<evidence type="ECO:0000256" key="4">
    <source>
        <dbReference type="ARBA" id="ARBA00022723"/>
    </source>
</evidence>
<dbReference type="InterPro" id="IPR040064">
    <property type="entry name" value="MoaA-like"/>
</dbReference>
<feature type="binding site" evidence="12">
    <location>
        <position position="35"/>
    </location>
    <ligand>
        <name>[4Fe-4S] cluster</name>
        <dbReference type="ChEBI" id="CHEBI:49883"/>
        <label>1</label>
        <note>4Fe-4S-S-AdoMet</note>
    </ligand>
</feature>
<dbReference type="RefSeq" id="WP_105353280.1">
    <property type="nucleotide sequence ID" value="NZ_PUIB01000011.1"/>
</dbReference>
<dbReference type="InterPro" id="IPR006638">
    <property type="entry name" value="Elp3/MiaA/NifB-like_rSAM"/>
</dbReference>
<dbReference type="PROSITE" id="PS01305">
    <property type="entry name" value="MOAA_NIFB_PQQE"/>
    <property type="match status" value="1"/>
</dbReference>
<feature type="binding site" evidence="12">
    <location>
        <position position="34"/>
    </location>
    <ligand>
        <name>S-adenosyl-L-methionine</name>
        <dbReference type="ChEBI" id="CHEBI:59789"/>
    </ligand>
</feature>
<comment type="caution">
    <text evidence="12">Lacks conserved residue(s) required for the propagation of feature annotation.</text>
</comment>
<feature type="domain" description="Radical SAM core" evidence="13">
    <location>
        <begin position="12"/>
        <end position="243"/>
    </location>
</feature>
<evidence type="ECO:0000313" key="14">
    <source>
        <dbReference type="EMBL" id="PQO38119.1"/>
    </source>
</evidence>
<dbReference type="Pfam" id="PF06463">
    <property type="entry name" value="Mob_synth_C"/>
    <property type="match status" value="1"/>
</dbReference>
<dbReference type="GO" id="GO:0046872">
    <property type="term" value="F:metal ion binding"/>
    <property type="evidence" value="ECO:0007669"/>
    <property type="project" value="UniProtKB-KW"/>
</dbReference>
<dbReference type="GO" id="GO:0061799">
    <property type="term" value="F:cyclic pyranopterin monophosphate synthase activity"/>
    <property type="evidence" value="ECO:0007669"/>
    <property type="project" value="TreeGrafter"/>
</dbReference>
<comment type="pathway">
    <text evidence="12">Cofactor biosynthesis; molybdopterin biosynthesis.</text>
</comment>
<gene>
    <name evidence="12 14" type="primary">moaA</name>
    <name evidence="14" type="ORF">C5Y98_08545</name>
</gene>
<keyword evidence="9 12" id="KW-0501">Molybdenum cofactor biosynthesis</keyword>
<evidence type="ECO:0000259" key="13">
    <source>
        <dbReference type="PROSITE" id="PS51918"/>
    </source>
</evidence>
<feature type="binding site" evidence="12">
    <location>
        <position position="279"/>
    </location>
    <ligand>
        <name>[4Fe-4S] cluster</name>
        <dbReference type="ChEBI" id="CHEBI:49883"/>
        <label>2</label>
        <note>4Fe-4S-substrate</note>
    </ligand>
</feature>
<dbReference type="InterPro" id="IPR000385">
    <property type="entry name" value="MoaA_NifB_PqqE_Fe-S-bd_CS"/>
</dbReference>
<dbReference type="NCBIfam" id="NF001199">
    <property type="entry name" value="PRK00164.2-1"/>
    <property type="match status" value="1"/>
</dbReference>
<dbReference type="GO" id="GO:0061798">
    <property type="term" value="F:GTP 3',8'-cyclase activity"/>
    <property type="evidence" value="ECO:0007669"/>
    <property type="project" value="UniProtKB-UniRule"/>
</dbReference>
<keyword evidence="7 12" id="KW-0411">Iron-sulfur</keyword>
<reference evidence="14 15" key="1">
    <citation type="submission" date="2018-02" db="EMBL/GenBank/DDBJ databases">
        <title>Comparative genomes isolates from brazilian mangrove.</title>
        <authorList>
            <person name="Araujo J.E."/>
            <person name="Taketani R.G."/>
            <person name="Silva M.C.P."/>
            <person name="Loureco M.V."/>
            <person name="Andreote F.D."/>
        </authorList>
    </citation>
    <scope>NUCLEOTIDE SEQUENCE [LARGE SCALE GENOMIC DNA]</scope>
    <source>
        <strain evidence="14 15">NAP PRIS-MGV</strain>
    </source>
</reference>
<comment type="function">
    <text evidence="12">Catalyzes the cyclization of GTP to (8S)-3',8-cyclo-7,8-dihydroguanosine 5'-triphosphate.</text>
</comment>
<keyword evidence="5 12" id="KW-0547">Nucleotide-binding</keyword>
<dbReference type="Pfam" id="PF04055">
    <property type="entry name" value="Radical_SAM"/>
    <property type="match status" value="1"/>
</dbReference>
<evidence type="ECO:0000256" key="6">
    <source>
        <dbReference type="ARBA" id="ARBA00023004"/>
    </source>
</evidence>
<comment type="catalytic activity">
    <reaction evidence="11 12">
        <text>GTP + AH2 + S-adenosyl-L-methionine = (8S)-3',8-cyclo-7,8-dihydroguanosine 5'-triphosphate + 5'-deoxyadenosine + L-methionine + A + H(+)</text>
        <dbReference type="Rhea" id="RHEA:49576"/>
        <dbReference type="ChEBI" id="CHEBI:13193"/>
        <dbReference type="ChEBI" id="CHEBI:15378"/>
        <dbReference type="ChEBI" id="CHEBI:17319"/>
        <dbReference type="ChEBI" id="CHEBI:17499"/>
        <dbReference type="ChEBI" id="CHEBI:37565"/>
        <dbReference type="ChEBI" id="CHEBI:57844"/>
        <dbReference type="ChEBI" id="CHEBI:59789"/>
        <dbReference type="ChEBI" id="CHEBI:131766"/>
        <dbReference type="EC" id="4.1.99.22"/>
    </reaction>
</comment>
<dbReference type="SFLD" id="SFLDG01383">
    <property type="entry name" value="cyclic_pyranopterin_phosphate"/>
    <property type="match status" value="1"/>
</dbReference>
<feature type="binding site" evidence="12">
    <location>
        <position position="28"/>
    </location>
    <ligand>
        <name>[4Fe-4S] cluster</name>
        <dbReference type="ChEBI" id="CHEBI:49883"/>
        <label>1</label>
        <note>4Fe-4S-S-AdoMet</note>
    </ligand>
</feature>
<organism evidence="14 15">
    <name type="scientific">Blastopirellula marina</name>
    <dbReference type="NCBI Taxonomy" id="124"/>
    <lineage>
        <taxon>Bacteria</taxon>
        <taxon>Pseudomonadati</taxon>
        <taxon>Planctomycetota</taxon>
        <taxon>Planctomycetia</taxon>
        <taxon>Pirellulales</taxon>
        <taxon>Pirellulaceae</taxon>
        <taxon>Blastopirellula</taxon>
    </lineage>
</organism>
<keyword evidence="3 12" id="KW-0949">S-adenosyl-L-methionine</keyword>
<evidence type="ECO:0000256" key="10">
    <source>
        <dbReference type="ARBA" id="ARBA00023239"/>
    </source>
</evidence>
<dbReference type="EMBL" id="PUIB01000011">
    <property type="protein sequence ID" value="PQO38119.1"/>
    <property type="molecule type" value="Genomic_DNA"/>
</dbReference>
<evidence type="ECO:0000256" key="1">
    <source>
        <dbReference type="ARBA" id="ARBA00012167"/>
    </source>
</evidence>
<feature type="binding site" evidence="12">
    <location>
        <begin position="267"/>
        <end position="269"/>
    </location>
    <ligand>
        <name>GTP</name>
        <dbReference type="ChEBI" id="CHEBI:37565"/>
    </ligand>
</feature>
<name>A0A2S8G101_9BACT</name>
<dbReference type="InterPro" id="IPR013785">
    <property type="entry name" value="Aldolase_TIM"/>
</dbReference>
<comment type="cofactor">
    <cofactor evidence="12">
        <name>[4Fe-4S] cluster</name>
        <dbReference type="ChEBI" id="CHEBI:49883"/>
    </cofactor>
    <text evidence="12">Binds 2 [4Fe-4S] clusters. Binds 1 [4Fe-4S] cluster coordinated with 3 cysteines and an exchangeable S-adenosyl-L-methionine and 1 [4Fe-4S] cluster coordinated with 3 cysteines and the GTP-derived substrate.</text>
</comment>
<dbReference type="SMART" id="SM00729">
    <property type="entry name" value="Elp3"/>
    <property type="match status" value="1"/>
</dbReference>
<dbReference type="Proteomes" id="UP000239388">
    <property type="component" value="Unassembled WGS sequence"/>
</dbReference>
<dbReference type="SFLD" id="SFLDG01386">
    <property type="entry name" value="main_SPASM_domain-containing"/>
    <property type="match status" value="1"/>
</dbReference>
<feature type="binding site" evidence="12">
    <location>
        <position position="265"/>
    </location>
    <ligand>
        <name>[4Fe-4S] cluster</name>
        <dbReference type="ChEBI" id="CHEBI:49883"/>
        <label>2</label>
        <note>4Fe-4S-substrate</note>
    </ligand>
</feature>
<dbReference type="CDD" id="cd01335">
    <property type="entry name" value="Radical_SAM"/>
    <property type="match status" value="1"/>
</dbReference>
<dbReference type="UniPathway" id="UPA00344"/>
<dbReference type="CDD" id="cd21117">
    <property type="entry name" value="Twitch_MoaA"/>
    <property type="match status" value="1"/>
</dbReference>
<dbReference type="GO" id="GO:0005525">
    <property type="term" value="F:GTP binding"/>
    <property type="evidence" value="ECO:0007669"/>
    <property type="project" value="UniProtKB-UniRule"/>
</dbReference>
<dbReference type="SUPFAM" id="SSF102114">
    <property type="entry name" value="Radical SAM enzymes"/>
    <property type="match status" value="1"/>
</dbReference>
<keyword evidence="8 12" id="KW-0342">GTP-binding</keyword>
<feature type="binding site" evidence="12">
    <location>
        <position position="32"/>
    </location>
    <ligand>
        <name>[4Fe-4S] cluster</name>
        <dbReference type="ChEBI" id="CHEBI:49883"/>
        <label>1</label>
        <note>4Fe-4S-S-AdoMet</note>
    </ligand>
</feature>
<evidence type="ECO:0000256" key="7">
    <source>
        <dbReference type="ARBA" id="ARBA00023014"/>
    </source>
</evidence>